<evidence type="ECO:0000313" key="3">
    <source>
        <dbReference type="EMBL" id="GJJ10439.1"/>
    </source>
</evidence>
<keyword evidence="2" id="KW-1133">Transmembrane helix</keyword>
<feature type="region of interest" description="Disordered" evidence="1">
    <location>
        <begin position="239"/>
        <end position="258"/>
    </location>
</feature>
<sequence>MCMLPLISSPIEARIRSIFTSYVGKLQWLELFKQRTLLEPLDKMNNETITMNTSVQMISQDLPAYITTLILVGNVAVILSDVLAFLGVIHQVWGLWKEKRKLNLHSTGKDFVTLLLQQGKFTLIKTPMGDEHSKINLYVLSGILRFSFVLFISITQVIIDYVLPIVGADVTAFQNILSIILICEFTLDLRRRNATRSLPNQSALELPDLNLSSQGNPVRSIQSVLGRLQERMIANMGERSDTVDIDGSGQGEPDEGTA</sequence>
<evidence type="ECO:0000256" key="1">
    <source>
        <dbReference type="SAM" id="MobiDB-lite"/>
    </source>
</evidence>
<name>A0AAV5A742_9AGAM</name>
<reference evidence="3" key="1">
    <citation type="submission" date="2021-10" db="EMBL/GenBank/DDBJ databases">
        <title>De novo Genome Assembly of Clathrus columnatus (Basidiomycota, Fungi) Using Illumina and Nanopore Sequence Data.</title>
        <authorList>
            <person name="Ogiso-Tanaka E."/>
            <person name="Itagaki H."/>
            <person name="Hosoya T."/>
            <person name="Hosaka K."/>
        </authorList>
    </citation>
    <scope>NUCLEOTIDE SEQUENCE</scope>
    <source>
        <strain evidence="3">MO-923</strain>
    </source>
</reference>
<accession>A0AAV5A742</accession>
<keyword evidence="4" id="KW-1185">Reference proteome</keyword>
<organism evidence="3 4">
    <name type="scientific">Clathrus columnatus</name>
    <dbReference type="NCBI Taxonomy" id="1419009"/>
    <lineage>
        <taxon>Eukaryota</taxon>
        <taxon>Fungi</taxon>
        <taxon>Dikarya</taxon>
        <taxon>Basidiomycota</taxon>
        <taxon>Agaricomycotina</taxon>
        <taxon>Agaricomycetes</taxon>
        <taxon>Phallomycetidae</taxon>
        <taxon>Phallales</taxon>
        <taxon>Clathraceae</taxon>
        <taxon>Clathrus</taxon>
    </lineage>
</organism>
<dbReference type="AlphaFoldDB" id="A0AAV5A742"/>
<evidence type="ECO:0000313" key="4">
    <source>
        <dbReference type="Proteomes" id="UP001050691"/>
    </source>
</evidence>
<dbReference type="Proteomes" id="UP001050691">
    <property type="component" value="Unassembled WGS sequence"/>
</dbReference>
<protein>
    <submittedName>
        <fullName evidence="3">Uncharacterized protein</fullName>
    </submittedName>
</protein>
<dbReference type="EMBL" id="BPWL01000005">
    <property type="protein sequence ID" value="GJJ10439.1"/>
    <property type="molecule type" value="Genomic_DNA"/>
</dbReference>
<evidence type="ECO:0000256" key="2">
    <source>
        <dbReference type="SAM" id="Phobius"/>
    </source>
</evidence>
<comment type="caution">
    <text evidence="3">The sequence shown here is derived from an EMBL/GenBank/DDBJ whole genome shotgun (WGS) entry which is preliminary data.</text>
</comment>
<feature type="transmembrane region" description="Helical" evidence="2">
    <location>
        <begin position="165"/>
        <end position="187"/>
    </location>
</feature>
<gene>
    <name evidence="3" type="ORF">Clacol_004665</name>
</gene>
<keyword evidence="2" id="KW-0812">Transmembrane</keyword>
<feature type="transmembrane region" description="Helical" evidence="2">
    <location>
        <begin position="64"/>
        <end position="89"/>
    </location>
</feature>
<proteinExistence type="predicted"/>
<keyword evidence="2" id="KW-0472">Membrane</keyword>
<feature type="transmembrane region" description="Helical" evidence="2">
    <location>
        <begin position="135"/>
        <end position="159"/>
    </location>
</feature>